<evidence type="ECO:0000313" key="3">
    <source>
        <dbReference type="EMBL" id="MDP5184505.1"/>
    </source>
</evidence>
<feature type="region of interest" description="Disordered" evidence="1">
    <location>
        <begin position="164"/>
        <end position="188"/>
    </location>
</feature>
<evidence type="ECO:0000259" key="2">
    <source>
        <dbReference type="Pfam" id="PF04073"/>
    </source>
</evidence>
<organism evidence="3 4">
    <name type="scientific">Blastococcus carthaginiensis</name>
    <dbReference type="NCBI Taxonomy" id="3050034"/>
    <lineage>
        <taxon>Bacteria</taxon>
        <taxon>Bacillati</taxon>
        <taxon>Actinomycetota</taxon>
        <taxon>Actinomycetes</taxon>
        <taxon>Geodermatophilales</taxon>
        <taxon>Geodermatophilaceae</taxon>
        <taxon>Blastococcus</taxon>
    </lineage>
</organism>
<feature type="domain" description="YbaK/aminoacyl-tRNA synthetase-associated" evidence="2">
    <location>
        <begin position="31"/>
        <end position="148"/>
    </location>
</feature>
<dbReference type="InterPro" id="IPR007214">
    <property type="entry name" value="YbaK/aa-tRNA-synth-assoc-dom"/>
</dbReference>
<accession>A0ABT9IFZ6</accession>
<evidence type="ECO:0000313" key="4">
    <source>
        <dbReference type="Proteomes" id="UP001233673"/>
    </source>
</evidence>
<dbReference type="Pfam" id="PF04073">
    <property type="entry name" value="tRNA_edit"/>
    <property type="match status" value="1"/>
</dbReference>
<keyword evidence="4" id="KW-1185">Reference proteome</keyword>
<sequence>MSPPPHPRVAAVARALAAAGAEGEVRTLPAEVRTAAAAADALGVPVGAIVNSLVFLADGAPLLVLTSGAHRVDVLQVAALLGVGSLVPAPPDIVREETGQPIGGVAPVGHPAPLGTLVDVELARYDRLWAAAGHPAAVFPTSYDELLRITAGTAAEVGGGLLDGTATTVGGDPVPDASPPDPAGAVAP</sequence>
<dbReference type="SUPFAM" id="SSF55826">
    <property type="entry name" value="YbaK/ProRS associated domain"/>
    <property type="match status" value="1"/>
</dbReference>
<proteinExistence type="predicted"/>
<dbReference type="Gene3D" id="3.90.960.10">
    <property type="entry name" value="YbaK/aminoacyl-tRNA synthetase-associated domain"/>
    <property type="match status" value="1"/>
</dbReference>
<dbReference type="CDD" id="cd04333">
    <property type="entry name" value="ProX_deacylase"/>
    <property type="match status" value="1"/>
</dbReference>
<dbReference type="EMBL" id="JASNFN010000025">
    <property type="protein sequence ID" value="MDP5184505.1"/>
    <property type="molecule type" value="Genomic_DNA"/>
</dbReference>
<protein>
    <submittedName>
        <fullName evidence="3">YbaK/EbsC family protein</fullName>
    </submittedName>
</protein>
<dbReference type="PANTHER" id="PTHR30411">
    <property type="entry name" value="CYTOPLASMIC PROTEIN"/>
    <property type="match status" value="1"/>
</dbReference>
<dbReference type="InterPro" id="IPR036754">
    <property type="entry name" value="YbaK/aa-tRNA-synt-asso_dom_sf"/>
</dbReference>
<reference evidence="4" key="1">
    <citation type="submission" date="2023-05" db="EMBL/GenBank/DDBJ databases">
        <title>Draft genome of Pseudofrankia sp. BMG5.37.</title>
        <authorList>
            <person name="Gtari M."/>
            <person name="Ghodhbane F."/>
            <person name="Sbissi I."/>
        </authorList>
    </citation>
    <scope>NUCLEOTIDE SEQUENCE [LARGE SCALE GENOMIC DNA]</scope>
    <source>
        <strain evidence="4">BMG 814</strain>
    </source>
</reference>
<name>A0ABT9IFZ6_9ACTN</name>
<evidence type="ECO:0000256" key="1">
    <source>
        <dbReference type="SAM" id="MobiDB-lite"/>
    </source>
</evidence>
<comment type="caution">
    <text evidence="3">The sequence shown here is derived from an EMBL/GenBank/DDBJ whole genome shotgun (WGS) entry which is preliminary data.</text>
</comment>
<dbReference type="PANTHER" id="PTHR30411:SF1">
    <property type="entry name" value="CYTOPLASMIC PROTEIN"/>
    <property type="match status" value="1"/>
</dbReference>
<dbReference type="RefSeq" id="WP_306001068.1">
    <property type="nucleotide sequence ID" value="NZ_JASNFN010000025.1"/>
</dbReference>
<gene>
    <name evidence="3" type="ORF">QOZ88_17855</name>
</gene>
<dbReference type="Proteomes" id="UP001233673">
    <property type="component" value="Unassembled WGS sequence"/>
</dbReference>